<name>A0A1F5EGG6_9BACT</name>
<dbReference type="CDD" id="cd00495">
    <property type="entry name" value="Ribosomal_L25_TL5_CTC"/>
    <property type="match status" value="1"/>
</dbReference>
<evidence type="ECO:0000256" key="1">
    <source>
        <dbReference type="ARBA" id="ARBA00022730"/>
    </source>
</evidence>
<evidence type="ECO:0000256" key="6">
    <source>
        <dbReference type="SAM" id="MobiDB-lite"/>
    </source>
</evidence>
<dbReference type="Pfam" id="PF14693">
    <property type="entry name" value="Ribosomal_TL5_C"/>
    <property type="match status" value="1"/>
</dbReference>
<dbReference type="InterPro" id="IPR037121">
    <property type="entry name" value="Ribosomal_bL25_C"/>
</dbReference>
<proteinExistence type="inferred from homology"/>
<dbReference type="GO" id="GO:0003735">
    <property type="term" value="F:structural constituent of ribosome"/>
    <property type="evidence" value="ECO:0007669"/>
    <property type="project" value="InterPro"/>
</dbReference>
<keyword evidence="1 5" id="KW-0699">rRNA-binding</keyword>
<evidence type="ECO:0000256" key="3">
    <source>
        <dbReference type="ARBA" id="ARBA00022980"/>
    </source>
</evidence>
<organism evidence="9 10">
    <name type="scientific">Candidatus Campbellbacteria bacterium RIFCSPLOWO2_02_35_12</name>
    <dbReference type="NCBI Taxonomy" id="1797580"/>
    <lineage>
        <taxon>Bacteria</taxon>
        <taxon>Candidatus Campbelliibacteriota</taxon>
    </lineage>
</organism>
<dbReference type="HAMAP" id="MF_01334">
    <property type="entry name" value="Ribosomal_bL25_CTC"/>
    <property type="match status" value="1"/>
</dbReference>
<dbReference type="InterPro" id="IPR020056">
    <property type="entry name" value="Rbsml_bL25/Gln-tRNA_synth_N"/>
</dbReference>
<keyword evidence="2 5" id="KW-0694">RNA-binding</keyword>
<comment type="subunit">
    <text evidence="5">Part of the 50S ribosomal subunit; part of the 5S rRNA/L5/L18/L25 subcomplex. Contacts the 5S rRNA. Binds to the 5S rRNA independently of L5 and L18.</text>
</comment>
<dbReference type="GO" id="GO:0022625">
    <property type="term" value="C:cytosolic large ribosomal subunit"/>
    <property type="evidence" value="ECO:0007669"/>
    <property type="project" value="TreeGrafter"/>
</dbReference>
<dbReference type="PANTHER" id="PTHR33284:SF1">
    <property type="entry name" value="RIBOSOMAL PROTEIN L25_GLN-TRNA SYNTHETASE, ANTI-CODON-BINDING DOMAIN-CONTAINING PROTEIN"/>
    <property type="match status" value="1"/>
</dbReference>
<dbReference type="Pfam" id="PF01386">
    <property type="entry name" value="Ribosomal_L25p"/>
    <property type="match status" value="1"/>
</dbReference>
<feature type="region of interest" description="Disordered" evidence="6">
    <location>
        <begin position="182"/>
        <end position="221"/>
    </location>
</feature>
<keyword evidence="3 5" id="KW-0689">Ribosomal protein</keyword>
<dbReference type="STRING" id="1797580.A2Z61_00350"/>
<comment type="caution">
    <text evidence="9">The sequence shown here is derived from an EMBL/GenBank/DDBJ whole genome shotgun (WGS) entry which is preliminary data.</text>
</comment>
<dbReference type="Gene3D" id="2.170.120.20">
    <property type="entry name" value="Ribosomal protein L25, beta domain"/>
    <property type="match status" value="1"/>
</dbReference>
<dbReference type="PANTHER" id="PTHR33284">
    <property type="entry name" value="RIBOSOMAL PROTEIN L25/GLN-TRNA SYNTHETASE, ANTI-CODON-BINDING DOMAIN-CONTAINING PROTEIN"/>
    <property type="match status" value="1"/>
</dbReference>
<accession>A0A1F5EGG6</accession>
<dbReference type="Gene3D" id="2.40.240.10">
    <property type="entry name" value="Ribosomal Protein L25, Chain P"/>
    <property type="match status" value="1"/>
</dbReference>
<evidence type="ECO:0000313" key="10">
    <source>
        <dbReference type="Proteomes" id="UP000186029"/>
    </source>
</evidence>
<evidence type="ECO:0000313" key="9">
    <source>
        <dbReference type="EMBL" id="OGD66465.1"/>
    </source>
</evidence>
<dbReference type="InterPro" id="IPR020057">
    <property type="entry name" value="Ribosomal_bL25_b-dom"/>
</dbReference>
<evidence type="ECO:0000259" key="7">
    <source>
        <dbReference type="Pfam" id="PF01386"/>
    </source>
</evidence>
<dbReference type="InterPro" id="IPR011035">
    <property type="entry name" value="Ribosomal_bL25/Gln-tRNA_synth"/>
</dbReference>
<dbReference type="AlphaFoldDB" id="A0A1F5EGG6"/>
<evidence type="ECO:0000256" key="2">
    <source>
        <dbReference type="ARBA" id="ARBA00022884"/>
    </source>
</evidence>
<sequence>MLELKIKKRKVSENLKKLRKNGILPAVFYGKKEKAEPISLQARDFKKIWKKAGESTVITLSGVGDSKEALIHSIDFDPVSDIPLHIDFYIIEVGAKVQVNVPLEFTGESRAIKELGGNLVKVLHNIEIKVSAKDLPQHIEVDISGLIDFTCKVMAKDIKLPKSAELVTKSDEVIALVAKVSEEKEEEIETPNLDSIEVEKKGKKEDDEKESEAIKDNKKEK</sequence>
<feature type="domain" description="Large ribosomal subunit protein bL25 L25" evidence="7">
    <location>
        <begin position="4"/>
        <end position="88"/>
    </location>
</feature>
<dbReference type="InterPro" id="IPR020930">
    <property type="entry name" value="Ribosomal_uL5_bac-type"/>
</dbReference>
<dbReference type="InterPro" id="IPR029751">
    <property type="entry name" value="Ribosomal_L25_dom"/>
</dbReference>
<dbReference type="SUPFAM" id="SSF50715">
    <property type="entry name" value="Ribosomal protein L25-like"/>
    <property type="match status" value="1"/>
</dbReference>
<comment type="similarity">
    <text evidence="5">Belongs to the bacterial ribosomal protein bL25 family. CTC subfamily.</text>
</comment>
<dbReference type="GO" id="GO:0006412">
    <property type="term" value="P:translation"/>
    <property type="evidence" value="ECO:0007669"/>
    <property type="project" value="UniProtKB-UniRule"/>
</dbReference>
<dbReference type="EMBL" id="MFAC01000031">
    <property type="protein sequence ID" value="OGD66465.1"/>
    <property type="molecule type" value="Genomic_DNA"/>
</dbReference>
<gene>
    <name evidence="5" type="primary">rplY</name>
    <name evidence="5" type="synonym">ctc</name>
    <name evidence="9" type="ORF">A2Z61_00350</name>
</gene>
<feature type="compositionally biased region" description="Basic and acidic residues" evidence="6">
    <location>
        <begin position="197"/>
        <end position="221"/>
    </location>
</feature>
<protein>
    <recommendedName>
        <fullName evidence="5">Large ribosomal subunit protein bL25</fullName>
    </recommendedName>
    <alternativeName>
        <fullName evidence="5">General stress protein CTC</fullName>
    </alternativeName>
</protein>
<evidence type="ECO:0000256" key="5">
    <source>
        <dbReference type="HAMAP-Rule" id="MF_01334"/>
    </source>
</evidence>
<dbReference type="NCBIfam" id="TIGR00731">
    <property type="entry name" value="bL25_bact_ctc"/>
    <property type="match status" value="1"/>
</dbReference>
<evidence type="ECO:0000256" key="4">
    <source>
        <dbReference type="ARBA" id="ARBA00023274"/>
    </source>
</evidence>
<dbReference type="Proteomes" id="UP000186029">
    <property type="component" value="Unassembled WGS sequence"/>
</dbReference>
<keyword evidence="4 5" id="KW-0687">Ribonucleoprotein</keyword>
<dbReference type="InterPro" id="IPR001021">
    <property type="entry name" value="Ribosomal_bL25_long"/>
</dbReference>
<dbReference type="GO" id="GO:0008097">
    <property type="term" value="F:5S rRNA binding"/>
    <property type="evidence" value="ECO:0007669"/>
    <property type="project" value="InterPro"/>
</dbReference>
<reference evidence="9 10" key="1">
    <citation type="journal article" date="2016" name="Nat. Commun.">
        <title>Thousands of microbial genomes shed light on interconnected biogeochemical processes in an aquifer system.</title>
        <authorList>
            <person name="Anantharaman K."/>
            <person name="Brown C.T."/>
            <person name="Hug L.A."/>
            <person name="Sharon I."/>
            <person name="Castelle C.J."/>
            <person name="Probst A.J."/>
            <person name="Thomas B.C."/>
            <person name="Singh A."/>
            <person name="Wilkins M.J."/>
            <person name="Karaoz U."/>
            <person name="Brodie E.L."/>
            <person name="Williams K.H."/>
            <person name="Hubbard S.S."/>
            <person name="Banfield J.F."/>
        </authorList>
    </citation>
    <scope>NUCLEOTIDE SEQUENCE [LARGE SCALE GENOMIC DNA]</scope>
</reference>
<feature type="domain" description="Large ribosomal subunit protein bL25 beta" evidence="8">
    <location>
        <begin position="96"/>
        <end position="179"/>
    </location>
</feature>
<comment type="function">
    <text evidence="5">This is one of the proteins that binds to the 5S RNA in the ribosome where it forms part of the central protuberance.</text>
</comment>
<evidence type="ECO:0000259" key="8">
    <source>
        <dbReference type="Pfam" id="PF14693"/>
    </source>
</evidence>